<name>A0A438MJT5_9ACTN</name>
<gene>
    <name evidence="2" type="ORF">EDD27_8464</name>
</gene>
<dbReference type="EMBL" id="SAUN01000001">
    <property type="protein sequence ID" value="RVX45651.1"/>
    <property type="molecule type" value="Genomic_DNA"/>
</dbReference>
<evidence type="ECO:0000313" key="3">
    <source>
        <dbReference type="Proteomes" id="UP000284824"/>
    </source>
</evidence>
<feature type="chain" id="PRO_5019553510" evidence="1">
    <location>
        <begin position="26"/>
        <end position="88"/>
    </location>
</feature>
<dbReference type="RefSeq" id="WP_127937257.1">
    <property type="nucleotide sequence ID" value="NZ_SAUN01000001.1"/>
</dbReference>
<keyword evidence="3" id="KW-1185">Reference proteome</keyword>
<comment type="caution">
    <text evidence="2">The sequence shown here is derived from an EMBL/GenBank/DDBJ whole genome shotgun (WGS) entry which is preliminary data.</text>
</comment>
<evidence type="ECO:0000313" key="2">
    <source>
        <dbReference type="EMBL" id="RVX45651.1"/>
    </source>
</evidence>
<organism evidence="2 3">
    <name type="scientific">Nonomuraea polychroma</name>
    <dbReference type="NCBI Taxonomy" id="46176"/>
    <lineage>
        <taxon>Bacteria</taxon>
        <taxon>Bacillati</taxon>
        <taxon>Actinomycetota</taxon>
        <taxon>Actinomycetes</taxon>
        <taxon>Streptosporangiales</taxon>
        <taxon>Streptosporangiaceae</taxon>
        <taxon>Nonomuraea</taxon>
    </lineage>
</organism>
<protein>
    <submittedName>
        <fullName evidence="2">Uncharacterized protein</fullName>
    </submittedName>
</protein>
<dbReference type="AlphaFoldDB" id="A0A438MJT5"/>
<reference evidence="2 3" key="1">
    <citation type="submission" date="2019-01" db="EMBL/GenBank/DDBJ databases">
        <title>Sequencing the genomes of 1000 actinobacteria strains.</title>
        <authorList>
            <person name="Klenk H.-P."/>
        </authorList>
    </citation>
    <scope>NUCLEOTIDE SEQUENCE [LARGE SCALE GENOMIC DNA]</scope>
    <source>
        <strain evidence="2 3">DSM 43925</strain>
    </source>
</reference>
<proteinExistence type="predicted"/>
<sequence>MIKRILAGAAIAAAALGFTASGASADGNPNNSGQAILSQFQLFDDVLNGVANNSLNGSLRDIEVDLVEDVTLNEFDLDALTNNVGSRL</sequence>
<accession>A0A438MJT5</accession>
<evidence type="ECO:0000256" key="1">
    <source>
        <dbReference type="SAM" id="SignalP"/>
    </source>
</evidence>
<dbReference type="OrthoDB" id="3542883at2"/>
<feature type="signal peptide" evidence="1">
    <location>
        <begin position="1"/>
        <end position="25"/>
    </location>
</feature>
<dbReference type="Proteomes" id="UP000284824">
    <property type="component" value="Unassembled WGS sequence"/>
</dbReference>
<keyword evidence="1" id="KW-0732">Signal</keyword>